<dbReference type="RefSeq" id="WP_106838067.1">
    <property type="nucleotide sequence ID" value="NZ_JBCNIW010000006.1"/>
</dbReference>
<dbReference type="InterPro" id="IPR036584">
    <property type="entry name" value="FliS_sf"/>
</dbReference>
<dbReference type="EMBL" id="PXZM01000008">
    <property type="protein sequence ID" value="PSJ98364.1"/>
    <property type="molecule type" value="Genomic_DNA"/>
</dbReference>
<keyword evidence="5" id="KW-0143">Chaperone</keyword>
<dbReference type="InterPro" id="IPR003713">
    <property type="entry name" value="FliS"/>
</dbReference>
<protein>
    <submittedName>
        <fullName evidence="6">Flagellar export chaperone FliS</fullName>
    </submittedName>
</protein>
<name>A0A2P7VGL6_9BACL</name>
<dbReference type="AlphaFoldDB" id="A0A2P7VGL6"/>
<sequence length="125" mass="14543">MLQNAAQTYQSNQVTTATPADLTLMLYNGALKFIKQAKLALENKDVTKAHEASIKIQNILYELMSTLNNDYDISKEFSRLYEYMLQRTIEANMRKDLEILIEVEDLFIQFRDTWKEAMLLAKKQG</sequence>
<dbReference type="NCBIfam" id="TIGR00208">
    <property type="entry name" value="fliS"/>
    <property type="match status" value="1"/>
</dbReference>
<dbReference type="OrthoDB" id="1524959at2"/>
<dbReference type="PANTHER" id="PTHR34773:SF1">
    <property type="entry name" value="FLAGELLAR SECRETION CHAPERONE FLIS"/>
    <property type="match status" value="1"/>
</dbReference>
<keyword evidence="6" id="KW-0966">Cell projection</keyword>
<reference evidence="6 7" key="1">
    <citation type="submission" date="2018-03" db="EMBL/GenBank/DDBJ databases">
        <title>Brevisbacillus phylogenomics.</title>
        <authorList>
            <person name="Dunlap C."/>
        </authorList>
    </citation>
    <scope>NUCLEOTIDE SEQUENCE [LARGE SCALE GENOMIC DNA]</scope>
    <source>
        <strain evidence="6 7">NRRL NRS-1210</strain>
    </source>
</reference>
<dbReference type="Pfam" id="PF02561">
    <property type="entry name" value="FliS"/>
    <property type="match status" value="1"/>
</dbReference>
<evidence type="ECO:0000256" key="2">
    <source>
        <dbReference type="ARBA" id="ARBA00008787"/>
    </source>
</evidence>
<dbReference type="PANTHER" id="PTHR34773">
    <property type="entry name" value="FLAGELLAR SECRETION CHAPERONE FLIS"/>
    <property type="match status" value="1"/>
</dbReference>
<keyword evidence="7" id="KW-1185">Reference proteome</keyword>
<gene>
    <name evidence="6" type="primary">fliS</name>
    <name evidence="6" type="ORF">C7R93_06635</name>
</gene>
<dbReference type="Gene3D" id="1.20.120.340">
    <property type="entry name" value="Flagellar protein FliS"/>
    <property type="match status" value="1"/>
</dbReference>
<organism evidence="6 7">
    <name type="scientific">Brevibacillus fortis</name>
    <dbReference type="NCBI Taxonomy" id="2126352"/>
    <lineage>
        <taxon>Bacteria</taxon>
        <taxon>Bacillati</taxon>
        <taxon>Bacillota</taxon>
        <taxon>Bacilli</taxon>
        <taxon>Bacillales</taxon>
        <taxon>Paenibacillaceae</taxon>
        <taxon>Brevibacillus</taxon>
    </lineage>
</organism>
<evidence type="ECO:0000256" key="3">
    <source>
        <dbReference type="ARBA" id="ARBA00022490"/>
    </source>
</evidence>
<dbReference type="GO" id="GO:0005829">
    <property type="term" value="C:cytosol"/>
    <property type="evidence" value="ECO:0007669"/>
    <property type="project" value="UniProtKB-SubCell"/>
</dbReference>
<comment type="similarity">
    <text evidence="2">Belongs to the FliS family.</text>
</comment>
<evidence type="ECO:0000256" key="5">
    <source>
        <dbReference type="ARBA" id="ARBA00023186"/>
    </source>
</evidence>
<dbReference type="SUPFAM" id="SSF101116">
    <property type="entry name" value="Flagellar export chaperone FliS"/>
    <property type="match status" value="1"/>
</dbReference>
<dbReference type="Proteomes" id="UP000240419">
    <property type="component" value="Unassembled WGS sequence"/>
</dbReference>
<keyword evidence="3" id="KW-0963">Cytoplasm</keyword>
<evidence type="ECO:0000313" key="7">
    <source>
        <dbReference type="Proteomes" id="UP000240419"/>
    </source>
</evidence>
<dbReference type="GO" id="GO:0044780">
    <property type="term" value="P:bacterial-type flagellum assembly"/>
    <property type="evidence" value="ECO:0007669"/>
    <property type="project" value="InterPro"/>
</dbReference>
<keyword evidence="6" id="KW-0282">Flagellum</keyword>
<evidence type="ECO:0000313" key="6">
    <source>
        <dbReference type="EMBL" id="PSJ98364.1"/>
    </source>
</evidence>
<dbReference type="GO" id="GO:0071973">
    <property type="term" value="P:bacterial-type flagellum-dependent cell motility"/>
    <property type="evidence" value="ECO:0007669"/>
    <property type="project" value="TreeGrafter"/>
</dbReference>
<comment type="subcellular location">
    <subcellularLocation>
        <location evidence="1">Cytoplasm</location>
        <location evidence="1">Cytosol</location>
    </subcellularLocation>
</comment>
<proteinExistence type="inferred from homology"/>
<dbReference type="PIRSF" id="PIRSF039090">
    <property type="entry name" value="Flis"/>
    <property type="match status" value="1"/>
</dbReference>
<evidence type="ECO:0000256" key="4">
    <source>
        <dbReference type="ARBA" id="ARBA00022795"/>
    </source>
</evidence>
<comment type="caution">
    <text evidence="6">The sequence shown here is derived from an EMBL/GenBank/DDBJ whole genome shotgun (WGS) entry which is preliminary data.</text>
</comment>
<keyword evidence="4" id="KW-1005">Bacterial flagellum biogenesis</keyword>
<evidence type="ECO:0000256" key="1">
    <source>
        <dbReference type="ARBA" id="ARBA00004514"/>
    </source>
</evidence>
<dbReference type="CDD" id="cd16098">
    <property type="entry name" value="FliS"/>
    <property type="match status" value="1"/>
</dbReference>
<accession>A0A2P7VGL6</accession>
<keyword evidence="6" id="KW-0969">Cilium</keyword>